<dbReference type="AlphaFoldDB" id="A0AAR2J0L9"/>
<sequence>MLNLLFASFKFDIFENMDPSCVVSMVQAGGGGVMVEMFSWHPLGLLIPINHRLNAAAYLTIVADHLLSQMA</sequence>
<name>A0AAR2J0L9_PYGNA</name>
<evidence type="ECO:0000313" key="1">
    <source>
        <dbReference type="Ensembl" id="ENSPNAP00000043376.1"/>
    </source>
</evidence>
<protein>
    <submittedName>
        <fullName evidence="1">Uncharacterized protein</fullName>
    </submittedName>
</protein>
<proteinExistence type="predicted"/>
<reference evidence="1" key="2">
    <citation type="submission" date="2025-08" db="UniProtKB">
        <authorList>
            <consortium name="Ensembl"/>
        </authorList>
    </citation>
    <scope>IDENTIFICATION</scope>
</reference>
<organism evidence="1 2">
    <name type="scientific">Pygocentrus nattereri</name>
    <name type="common">Red-bellied piranha</name>
    <dbReference type="NCBI Taxonomy" id="42514"/>
    <lineage>
        <taxon>Eukaryota</taxon>
        <taxon>Metazoa</taxon>
        <taxon>Chordata</taxon>
        <taxon>Craniata</taxon>
        <taxon>Vertebrata</taxon>
        <taxon>Euteleostomi</taxon>
        <taxon>Actinopterygii</taxon>
        <taxon>Neopterygii</taxon>
        <taxon>Teleostei</taxon>
        <taxon>Ostariophysi</taxon>
        <taxon>Characiformes</taxon>
        <taxon>Characoidei</taxon>
        <taxon>Pygocentrus</taxon>
    </lineage>
</organism>
<dbReference type="Ensembl" id="ENSPNAT00000066545.1">
    <property type="protein sequence ID" value="ENSPNAP00000043376.1"/>
    <property type="gene ID" value="ENSPNAG00000031840.1"/>
</dbReference>
<dbReference type="Proteomes" id="UP001501920">
    <property type="component" value="Chromosome 20"/>
</dbReference>
<keyword evidence="2" id="KW-1185">Reference proteome</keyword>
<dbReference type="GeneTree" id="ENSGT00980000202153"/>
<reference evidence="1 2" key="1">
    <citation type="submission" date="2020-10" db="EMBL/GenBank/DDBJ databases">
        <title>Pygocentrus nattereri (red-bellied piranha) genome, fPygNat1, primary haplotype.</title>
        <authorList>
            <person name="Myers G."/>
            <person name="Meyer A."/>
            <person name="Karagic N."/>
            <person name="Pippel M."/>
            <person name="Winkler S."/>
            <person name="Tracey A."/>
            <person name="Wood J."/>
            <person name="Formenti G."/>
            <person name="Howe K."/>
            <person name="Fedrigo O."/>
            <person name="Jarvis E.D."/>
        </authorList>
    </citation>
    <scope>NUCLEOTIDE SEQUENCE [LARGE SCALE GENOMIC DNA]</scope>
</reference>
<evidence type="ECO:0000313" key="2">
    <source>
        <dbReference type="Proteomes" id="UP001501920"/>
    </source>
</evidence>
<accession>A0AAR2J0L9</accession>
<reference evidence="1" key="3">
    <citation type="submission" date="2025-09" db="UniProtKB">
        <authorList>
            <consortium name="Ensembl"/>
        </authorList>
    </citation>
    <scope>IDENTIFICATION</scope>
</reference>